<organism evidence="1 2">
    <name type="scientific">Acidianus manzaensis</name>
    <dbReference type="NCBI Taxonomy" id="282676"/>
    <lineage>
        <taxon>Archaea</taxon>
        <taxon>Thermoproteota</taxon>
        <taxon>Thermoprotei</taxon>
        <taxon>Sulfolobales</taxon>
        <taxon>Sulfolobaceae</taxon>
        <taxon>Acidianus</taxon>
    </lineage>
</organism>
<dbReference type="Proteomes" id="UP000193404">
    <property type="component" value="Chromosome"/>
</dbReference>
<dbReference type="STRING" id="282676.B6F84_02305"/>
<dbReference type="GeneID" id="41589714"/>
<gene>
    <name evidence="1" type="ORF">B6F84_02305</name>
</gene>
<dbReference type="KEGG" id="aman:B6F84_02305"/>
<accession>A0A1W6JXK7</accession>
<keyword evidence="2" id="KW-1185">Reference proteome</keyword>
<dbReference type="AlphaFoldDB" id="A0A1W6JXK7"/>
<dbReference type="EMBL" id="CP020477">
    <property type="protein sequence ID" value="ARM74975.1"/>
    <property type="molecule type" value="Genomic_DNA"/>
</dbReference>
<dbReference type="RefSeq" id="WP_148690730.1">
    <property type="nucleotide sequence ID" value="NZ_CP020477.1"/>
</dbReference>
<protein>
    <submittedName>
        <fullName evidence="1">Uncharacterized protein</fullName>
    </submittedName>
</protein>
<dbReference type="OrthoDB" id="42703at2157"/>
<reference evidence="1 2" key="1">
    <citation type="submission" date="2017-03" db="EMBL/GenBank/DDBJ databases">
        <title>Sulfur activation and transportation mechanism of thermophilic Archaea Acidianus manzaensis YN-25.</title>
        <authorList>
            <person name="Ma Y."/>
            <person name="Yang Y."/>
            <person name="Xia J."/>
        </authorList>
    </citation>
    <scope>NUCLEOTIDE SEQUENCE [LARGE SCALE GENOMIC DNA]</scope>
    <source>
        <strain evidence="1 2">YN-25</strain>
    </source>
</reference>
<evidence type="ECO:0000313" key="1">
    <source>
        <dbReference type="EMBL" id="ARM74975.1"/>
    </source>
</evidence>
<evidence type="ECO:0000313" key="2">
    <source>
        <dbReference type="Proteomes" id="UP000193404"/>
    </source>
</evidence>
<proteinExistence type="predicted"/>
<sequence>MKLSFNSLEKIRNLPNYSVIEDGENVIITYFTPSISQASGNEEDEETSRIIVITGRKSNDHIDIEKAEIKTEDNKLIRKMNLDELEFWIESLE</sequence>
<name>A0A1W6JXK7_9CREN</name>